<sequence length="69" mass="7686">MNDQDAFLSELARQQAAATDPTSQTVATALGWQFDRTSHLLEMLEARGLVKTTPAQARAGDTHLDHWRH</sequence>
<gene>
    <name evidence="2" type="ORF">NOCA1190017</name>
</gene>
<organism evidence="2">
    <name type="scientific">metagenome</name>
    <dbReference type="NCBI Taxonomy" id="256318"/>
    <lineage>
        <taxon>unclassified sequences</taxon>
        <taxon>metagenomes</taxon>
    </lineage>
</organism>
<reference evidence="2" key="1">
    <citation type="submission" date="2015-08" db="EMBL/GenBank/DDBJ databases">
        <authorList>
            <person name="Babu N.S."/>
            <person name="Beckwith C.J."/>
            <person name="Beseler K.G."/>
            <person name="Brison A."/>
            <person name="Carone J.V."/>
            <person name="Caskin T.P."/>
            <person name="Diamond M."/>
            <person name="Durham M.E."/>
            <person name="Foxe J.M."/>
            <person name="Go M."/>
            <person name="Henderson B.A."/>
            <person name="Jones I.B."/>
            <person name="McGettigan J.A."/>
            <person name="Micheletti S.J."/>
            <person name="Nasrallah M.E."/>
            <person name="Ortiz D."/>
            <person name="Piller C.R."/>
            <person name="Privatt S.R."/>
            <person name="Schneider S.L."/>
            <person name="Sharp S."/>
            <person name="Smith T.C."/>
            <person name="Stanton J.D."/>
            <person name="Ullery H.E."/>
            <person name="Wilson R.J."/>
            <person name="Serrano M.G."/>
            <person name="Buck G."/>
            <person name="Lee V."/>
            <person name="Wang Y."/>
            <person name="Carvalho R."/>
            <person name="Voegtly L."/>
            <person name="Shi R."/>
            <person name="Duckworth R."/>
            <person name="Johnson A."/>
            <person name="Loviza R."/>
            <person name="Walstead R."/>
            <person name="Shah Z."/>
            <person name="Kiflezghi M."/>
            <person name="Wade K."/>
            <person name="Ball S.L."/>
            <person name="Bradley K.W."/>
            <person name="Asai D.J."/>
            <person name="Bowman C.A."/>
            <person name="Russell D.A."/>
            <person name="Pope W.H."/>
            <person name="Jacobs-Sera D."/>
            <person name="Hendrix R.W."/>
            <person name="Hatfull G.F."/>
        </authorList>
    </citation>
    <scope>NUCLEOTIDE SEQUENCE</scope>
</reference>
<proteinExistence type="predicted"/>
<name>A0A2P2CCE7_9ZZZZ</name>
<evidence type="ECO:0000256" key="1">
    <source>
        <dbReference type="SAM" id="MobiDB-lite"/>
    </source>
</evidence>
<dbReference type="AlphaFoldDB" id="A0A2P2CCE7"/>
<evidence type="ECO:0000313" key="2">
    <source>
        <dbReference type="EMBL" id="CUR59650.1"/>
    </source>
</evidence>
<dbReference type="EMBL" id="CZKB01000011">
    <property type="protein sequence ID" value="CUR59650.1"/>
    <property type="molecule type" value="Genomic_DNA"/>
</dbReference>
<protein>
    <submittedName>
        <fullName evidence="2">Uncharacterized protein</fullName>
    </submittedName>
</protein>
<accession>A0A2P2CCE7</accession>
<feature type="region of interest" description="Disordered" evidence="1">
    <location>
        <begin position="1"/>
        <end position="24"/>
    </location>
</feature>